<protein>
    <submittedName>
        <fullName evidence="1">Uncharacterized protein</fullName>
    </submittedName>
</protein>
<proteinExistence type="evidence at transcript level"/>
<accession>A9NY98</accession>
<reference evidence="1" key="1">
    <citation type="journal article" date="2008" name="BMC Genomics">
        <title>A conifer genomics resource of 200,000 spruce (Picea spp.) ESTs and 6,464 high-quality, sequence-finished full-length cDNAs for Sitka spruce (Picea sitchensis).</title>
        <authorList>
            <person name="Ralph S.G."/>
            <person name="Chun H.J."/>
            <person name="Kolosova N."/>
            <person name="Cooper D."/>
            <person name="Oddy C."/>
            <person name="Ritland C.E."/>
            <person name="Kirkpatrick R."/>
            <person name="Moore R."/>
            <person name="Barber S."/>
            <person name="Holt R.A."/>
            <person name="Jones S.J."/>
            <person name="Marra M.A."/>
            <person name="Douglas C.J."/>
            <person name="Ritland K."/>
            <person name="Bohlmann J."/>
        </authorList>
    </citation>
    <scope>NUCLEOTIDE SEQUENCE</scope>
    <source>
        <tissue evidence="1">Green portion of the leader tissue</tissue>
    </source>
</reference>
<evidence type="ECO:0000313" key="1">
    <source>
        <dbReference type="EMBL" id="ABK25609.1"/>
    </source>
</evidence>
<dbReference type="AlphaFoldDB" id="A9NY98"/>
<name>A9NY98_PICSI</name>
<organism evidence="1">
    <name type="scientific">Picea sitchensis</name>
    <name type="common">Sitka spruce</name>
    <name type="synonym">Pinus sitchensis</name>
    <dbReference type="NCBI Taxonomy" id="3332"/>
    <lineage>
        <taxon>Eukaryota</taxon>
        <taxon>Viridiplantae</taxon>
        <taxon>Streptophyta</taxon>
        <taxon>Embryophyta</taxon>
        <taxon>Tracheophyta</taxon>
        <taxon>Spermatophyta</taxon>
        <taxon>Pinopsida</taxon>
        <taxon>Pinidae</taxon>
        <taxon>Conifers I</taxon>
        <taxon>Pinales</taxon>
        <taxon>Pinaceae</taxon>
        <taxon>Picea</taxon>
    </lineage>
</organism>
<dbReference type="EMBL" id="EF086339">
    <property type="protein sequence ID" value="ABK25609.1"/>
    <property type="molecule type" value="mRNA"/>
</dbReference>
<sequence>MFRQGEISYPVLFKMFTCFVKFLPEERSNHLGGALHPLLIGNIHGLNYGKAFLGLMGR</sequence>